<dbReference type="InterPro" id="IPR027417">
    <property type="entry name" value="P-loop_NTPase"/>
</dbReference>
<dbReference type="SUPFAM" id="SSF52540">
    <property type="entry name" value="P-loop containing nucleoside triphosphate hydrolases"/>
    <property type="match status" value="1"/>
</dbReference>
<dbReference type="AlphaFoldDB" id="A0A1I4TSP5"/>
<dbReference type="Gene3D" id="3.40.50.300">
    <property type="entry name" value="P-loop containing nucleotide triphosphate hydrolases"/>
    <property type="match status" value="1"/>
</dbReference>
<gene>
    <name evidence="1" type="ORF">SAMN04488042_1212</name>
</gene>
<proteinExistence type="predicted"/>
<sequence length="347" mass="39118">MKLVCHIGTPKTASTFLQNTCAANPKWLKENGILYPDMLTPSPNHITLFYANSGGLHDFAKDYGLKSQEDLAAFRKHLSDRIAKQVRAAPKGVDTMLMSSENLTGNLISPQGVQRLKEFLAPHFDDIRIVMYARRQDDAILSMYGEFMRRGFSDHTFEQFVEKALSPHTQVPYLYYRRILTPWIEAFGRDAITVRKFDRQSLLGGDILTDFFAQVFKTDTAPDLSALVASEDDNVGLSGPVLEFLQLMYPSMSFRKNGQANPLRARLAPYINKLPAEPRPRMPTAQSRKIMQYFRPANTWLKNTFFSDQEGPLFPAQGRPGEKGNIGQITPEEFADFAGRILAAATK</sequence>
<dbReference type="OrthoDB" id="547419at2"/>
<dbReference type="RefSeq" id="WP_131814416.1">
    <property type="nucleotide sequence ID" value="NZ_FOTQ01000021.1"/>
</dbReference>
<dbReference type="STRING" id="254406.SAMN04488042_1212"/>
<reference evidence="1 2" key="1">
    <citation type="submission" date="2016-10" db="EMBL/GenBank/DDBJ databases">
        <authorList>
            <person name="de Groot N.N."/>
        </authorList>
    </citation>
    <scope>NUCLEOTIDE SEQUENCE [LARGE SCALE GENOMIC DNA]</scope>
    <source>
        <strain evidence="1 2">DSM 15283</strain>
    </source>
</reference>
<keyword evidence="2" id="KW-1185">Reference proteome</keyword>
<organism evidence="1 2">
    <name type="scientific">Shimia aestuarii</name>
    <dbReference type="NCBI Taxonomy" id="254406"/>
    <lineage>
        <taxon>Bacteria</taxon>
        <taxon>Pseudomonadati</taxon>
        <taxon>Pseudomonadota</taxon>
        <taxon>Alphaproteobacteria</taxon>
        <taxon>Rhodobacterales</taxon>
        <taxon>Roseobacteraceae</taxon>
    </lineage>
</organism>
<evidence type="ECO:0000313" key="2">
    <source>
        <dbReference type="Proteomes" id="UP000199144"/>
    </source>
</evidence>
<protein>
    <recommendedName>
        <fullName evidence="3">Sulfotransferase family protein</fullName>
    </recommendedName>
</protein>
<evidence type="ECO:0000313" key="1">
    <source>
        <dbReference type="EMBL" id="SFM79605.1"/>
    </source>
</evidence>
<accession>A0A1I4TSP5</accession>
<evidence type="ECO:0008006" key="3">
    <source>
        <dbReference type="Google" id="ProtNLM"/>
    </source>
</evidence>
<name>A0A1I4TSP5_9RHOB</name>
<dbReference type="Proteomes" id="UP000199144">
    <property type="component" value="Unassembled WGS sequence"/>
</dbReference>
<dbReference type="EMBL" id="FOTQ01000021">
    <property type="protein sequence ID" value="SFM79605.1"/>
    <property type="molecule type" value="Genomic_DNA"/>
</dbReference>